<keyword evidence="2" id="KW-1185">Reference proteome</keyword>
<evidence type="ECO:0000313" key="2">
    <source>
        <dbReference type="Proteomes" id="UP000886501"/>
    </source>
</evidence>
<organism evidence="1 2">
    <name type="scientific">Thelephora ganbajun</name>
    <name type="common">Ganba fungus</name>
    <dbReference type="NCBI Taxonomy" id="370292"/>
    <lineage>
        <taxon>Eukaryota</taxon>
        <taxon>Fungi</taxon>
        <taxon>Dikarya</taxon>
        <taxon>Basidiomycota</taxon>
        <taxon>Agaricomycotina</taxon>
        <taxon>Agaricomycetes</taxon>
        <taxon>Thelephorales</taxon>
        <taxon>Thelephoraceae</taxon>
        <taxon>Thelephora</taxon>
    </lineage>
</organism>
<dbReference type="EMBL" id="MU117999">
    <property type="protein sequence ID" value="KAF9649326.1"/>
    <property type="molecule type" value="Genomic_DNA"/>
</dbReference>
<reference evidence="1" key="2">
    <citation type="journal article" date="2020" name="Nat. Commun.">
        <title>Large-scale genome sequencing of mycorrhizal fungi provides insights into the early evolution of symbiotic traits.</title>
        <authorList>
            <person name="Miyauchi S."/>
            <person name="Kiss E."/>
            <person name="Kuo A."/>
            <person name="Drula E."/>
            <person name="Kohler A."/>
            <person name="Sanchez-Garcia M."/>
            <person name="Morin E."/>
            <person name="Andreopoulos B."/>
            <person name="Barry K.W."/>
            <person name="Bonito G."/>
            <person name="Buee M."/>
            <person name="Carver A."/>
            <person name="Chen C."/>
            <person name="Cichocki N."/>
            <person name="Clum A."/>
            <person name="Culley D."/>
            <person name="Crous P.W."/>
            <person name="Fauchery L."/>
            <person name="Girlanda M."/>
            <person name="Hayes R.D."/>
            <person name="Keri Z."/>
            <person name="LaButti K."/>
            <person name="Lipzen A."/>
            <person name="Lombard V."/>
            <person name="Magnuson J."/>
            <person name="Maillard F."/>
            <person name="Murat C."/>
            <person name="Nolan M."/>
            <person name="Ohm R.A."/>
            <person name="Pangilinan J."/>
            <person name="Pereira M.F."/>
            <person name="Perotto S."/>
            <person name="Peter M."/>
            <person name="Pfister S."/>
            <person name="Riley R."/>
            <person name="Sitrit Y."/>
            <person name="Stielow J.B."/>
            <person name="Szollosi G."/>
            <person name="Zifcakova L."/>
            <person name="Stursova M."/>
            <person name="Spatafora J.W."/>
            <person name="Tedersoo L."/>
            <person name="Vaario L.M."/>
            <person name="Yamada A."/>
            <person name="Yan M."/>
            <person name="Wang P."/>
            <person name="Xu J."/>
            <person name="Bruns T."/>
            <person name="Baldrian P."/>
            <person name="Vilgalys R."/>
            <person name="Dunand C."/>
            <person name="Henrissat B."/>
            <person name="Grigoriev I.V."/>
            <person name="Hibbett D."/>
            <person name="Nagy L.G."/>
            <person name="Martin F.M."/>
        </authorList>
    </citation>
    <scope>NUCLEOTIDE SEQUENCE</scope>
    <source>
        <strain evidence="1">P2</strain>
    </source>
</reference>
<reference evidence="1" key="1">
    <citation type="submission" date="2019-10" db="EMBL/GenBank/DDBJ databases">
        <authorList>
            <consortium name="DOE Joint Genome Institute"/>
            <person name="Kuo A."/>
            <person name="Miyauchi S."/>
            <person name="Kiss E."/>
            <person name="Drula E."/>
            <person name="Kohler A."/>
            <person name="Sanchez-Garcia M."/>
            <person name="Andreopoulos B."/>
            <person name="Barry K.W."/>
            <person name="Bonito G."/>
            <person name="Buee M."/>
            <person name="Carver A."/>
            <person name="Chen C."/>
            <person name="Cichocki N."/>
            <person name="Clum A."/>
            <person name="Culley D."/>
            <person name="Crous P.W."/>
            <person name="Fauchery L."/>
            <person name="Girlanda M."/>
            <person name="Hayes R."/>
            <person name="Keri Z."/>
            <person name="Labutti K."/>
            <person name="Lipzen A."/>
            <person name="Lombard V."/>
            <person name="Magnuson J."/>
            <person name="Maillard F."/>
            <person name="Morin E."/>
            <person name="Murat C."/>
            <person name="Nolan M."/>
            <person name="Ohm R."/>
            <person name="Pangilinan J."/>
            <person name="Pereira M."/>
            <person name="Perotto S."/>
            <person name="Peter M."/>
            <person name="Riley R."/>
            <person name="Sitrit Y."/>
            <person name="Stielow B."/>
            <person name="Szollosi G."/>
            <person name="Zifcakova L."/>
            <person name="Stursova M."/>
            <person name="Spatafora J.W."/>
            <person name="Tedersoo L."/>
            <person name="Vaario L.-M."/>
            <person name="Yamada A."/>
            <person name="Yan M."/>
            <person name="Wang P."/>
            <person name="Xu J."/>
            <person name="Bruns T."/>
            <person name="Baldrian P."/>
            <person name="Vilgalys R."/>
            <person name="Henrissat B."/>
            <person name="Grigoriev I.V."/>
            <person name="Hibbett D."/>
            <person name="Nagy L.G."/>
            <person name="Martin F.M."/>
        </authorList>
    </citation>
    <scope>NUCLEOTIDE SEQUENCE</scope>
    <source>
        <strain evidence="1">P2</strain>
    </source>
</reference>
<accession>A0ACB6ZI26</accession>
<sequence length="146" mass="16572">YDKYRKCQDDAKHEGQLELITWVCEEEQLGFGACCFEDCDDLKEIFEIEFEGNLAKFYEYRPHAFRWTCCGMPGDMRFGCDHHGTGSKPCSCDFCTVGRPLPEGIYKKKSASRMGLNLPRGPDPRSFNRALAISAATGRSLFGMEM</sequence>
<name>A0ACB6ZI26_THEGA</name>
<evidence type="ECO:0000313" key="1">
    <source>
        <dbReference type="EMBL" id="KAF9649326.1"/>
    </source>
</evidence>
<proteinExistence type="predicted"/>
<protein>
    <submittedName>
        <fullName evidence="1">Uncharacterized protein</fullName>
    </submittedName>
</protein>
<dbReference type="Proteomes" id="UP000886501">
    <property type="component" value="Unassembled WGS sequence"/>
</dbReference>
<comment type="caution">
    <text evidence="1">The sequence shown here is derived from an EMBL/GenBank/DDBJ whole genome shotgun (WGS) entry which is preliminary data.</text>
</comment>
<gene>
    <name evidence="1" type="ORF">BDM02DRAFT_3094964</name>
</gene>
<feature type="non-terminal residue" evidence="1">
    <location>
        <position position="1"/>
    </location>
</feature>